<dbReference type="InterPro" id="IPR013434">
    <property type="entry name" value="CHP02611"/>
</dbReference>
<feature type="transmembrane region" description="Helical" evidence="1">
    <location>
        <begin position="97"/>
        <end position="121"/>
    </location>
</feature>
<dbReference type="InterPro" id="IPR019099">
    <property type="entry name" value="Uncharacterised_PGPGW_TM"/>
</dbReference>
<feature type="transmembrane region" description="Helical" evidence="1">
    <location>
        <begin position="55"/>
        <end position="77"/>
    </location>
</feature>
<evidence type="ECO:0000313" key="3">
    <source>
        <dbReference type="Proteomes" id="UP001164693"/>
    </source>
</evidence>
<evidence type="ECO:0000313" key="2">
    <source>
        <dbReference type="EMBL" id="WAX57692.1"/>
    </source>
</evidence>
<organism evidence="2 3">
    <name type="scientific">Jatrophihabitans cynanchi</name>
    <dbReference type="NCBI Taxonomy" id="2944128"/>
    <lineage>
        <taxon>Bacteria</taxon>
        <taxon>Bacillati</taxon>
        <taxon>Actinomycetota</taxon>
        <taxon>Actinomycetes</taxon>
        <taxon>Jatrophihabitantales</taxon>
        <taxon>Jatrophihabitantaceae</taxon>
        <taxon>Jatrophihabitans</taxon>
    </lineage>
</organism>
<dbReference type="Proteomes" id="UP001164693">
    <property type="component" value="Chromosome"/>
</dbReference>
<proteinExistence type="predicted"/>
<sequence>MSASGVRRLADRLDGARMRIRALPGGTIAWRVLVTLVGVAIIVLGIILLPLPGPGWLIIFAGLGLLATEYAWASRLLQRTRRYVLAWTRWAARQSLFVQFLIGLAGLLVVGSALWLAWWLVS</sequence>
<dbReference type="RefSeq" id="WP_269444239.1">
    <property type="nucleotide sequence ID" value="NZ_CP097463.1"/>
</dbReference>
<protein>
    <submittedName>
        <fullName evidence="2">TIGR02611 family protein</fullName>
    </submittedName>
</protein>
<keyword evidence="1" id="KW-1133">Transmembrane helix</keyword>
<keyword evidence="1" id="KW-0812">Transmembrane</keyword>
<dbReference type="NCBIfam" id="TIGR02611">
    <property type="entry name" value="TIGR02611 family protein"/>
    <property type="match status" value="1"/>
</dbReference>
<reference evidence="2" key="1">
    <citation type="submission" date="2022-05" db="EMBL/GenBank/DDBJ databases">
        <title>Jatrophihabitans sp. SB3-54 whole genome sequence.</title>
        <authorList>
            <person name="Suh M.K."/>
            <person name="Eom M.K."/>
            <person name="Kim J.S."/>
            <person name="Kim H.S."/>
            <person name="Do H.E."/>
            <person name="Shin Y.K."/>
            <person name="Lee J.-S."/>
        </authorList>
    </citation>
    <scope>NUCLEOTIDE SEQUENCE</scope>
    <source>
        <strain evidence="2">SB3-54</strain>
    </source>
</reference>
<evidence type="ECO:0000256" key="1">
    <source>
        <dbReference type="SAM" id="Phobius"/>
    </source>
</evidence>
<keyword evidence="3" id="KW-1185">Reference proteome</keyword>
<dbReference type="EMBL" id="CP097463">
    <property type="protein sequence ID" value="WAX57692.1"/>
    <property type="molecule type" value="Genomic_DNA"/>
</dbReference>
<accession>A0ABY7K2B7</accession>
<gene>
    <name evidence="2" type="ORF">M6B22_02730</name>
</gene>
<dbReference type="Pfam" id="PF09656">
    <property type="entry name" value="PGPGW"/>
    <property type="match status" value="1"/>
</dbReference>
<keyword evidence="1" id="KW-0472">Membrane</keyword>
<feature type="transmembrane region" description="Helical" evidence="1">
    <location>
        <begin position="28"/>
        <end position="49"/>
    </location>
</feature>
<name>A0ABY7K2B7_9ACTN</name>